<sequence>MEGSFIDPINMEKIIEPVTALKIKKNLERIDAELSLKFITENENSKYTEWEENKRLNRNFIDKGLDSVVIDRLTFCFKEEEVYSTNFFFLFHHNLYFTIPYIVCKNSKYKGACLIITEKSYDIEMLKKTSKNLGVEIEFIILDSKGNYLRKSKAMIKSGYALFILVDTPFGFNRKTIKKFDYNEKLFGLKYRDGYIKISKILNQSPVLLINDYNFENKIVTTSYKISTSDEVNKIFCARVLSEPEKFEKLNDFMQLFDFKMKNKTVNFYIDENQYFYNPIDKRLFLKQM</sequence>
<dbReference type="RefSeq" id="WP_169021385.1">
    <property type="nucleotide sequence ID" value="NZ_JABBMT010000040.1"/>
</dbReference>
<evidence type="ECO:0000313" key="1">
    <source>
        <dbReference type="EMBL" id="NMM42480.1"/>
    </source>
</evidence>
<protein>
    <submittedName>
        <fullName evidence="1">Uncharacterized protein</fullName>
    </submittedName>
</protein>
<reference evidence="1" key="1">
    <citation type="submission" date="2020-04" db="EMBL/GenBank/DDBJ databases">
        <title>Genome Sequencing for Pseudoaltermonas arctica.</title>
        <authorList>
            <person name="Elkins N.S."/>
        </authorList>
    </citation>
    <scope>NUCLEOTIDE SEQUENCE [LARGE SCALE GENOMIC DNA]</scope>
    <source>
        <strain evidence="1">NEC-BIFX-2020_0012</strain>
    </source>
</reference>
<comment type="caution">
    <text evidence="1">The sequence shown here is derived from an EMBL/GenBank/DDBJ whole genome shotgun (WGS) entry which is preliminary data.</text>
</comment>
<accession>A0A7Y0DVR3</accession>
<dbReference type="EMBL" id="JABBMT010000040">
    <property type="protein sequence ID" value="NMM42480.1"/>
    <property type="molecule type" value="Genomic_DNA"/>
</dbReference>
<name>A0A7Y0DVR3_9GAMM</name>
<dbReference type="Proteomes" id="UP000570493">
    <property type="component" value="Unassembled WGS sequence"/>
</dbReference>
<keyword evidence="2" id="KW-1185">Reference proteome</keyword>
<organism evidence="1 2">
    <name type="scientific">Pseudoalteromonas arctica</name>
    <dbReference type="NCBI Taxonomy" id="394751"/>
    <lineage>
        <taxon>Bacteria</taxon>
        <taxon>Pseudomonadati</taxon>
        <taxon>Pseudomonadota</taxon>
        <taxon>Gammaproteobacteria</taxon>
        <taxon>Alteromonadales</taxon>
        <taxon>Pseudoalteromonadaceae</taxon>
        <taxon>Pseudoalteromonas</taxon>
    </lineage>
</organism>
<proteinExistence type="predicted"/>
<evidence type="ECO:0000313" key="2">
    <source>
        <dbReference type="Proteomes" id="UP000570493"/>
    </source>
</evidence>
<gene>
    <name evidence="1" type="ORF">HHO47_17125</name>
</gene>
<dbReference type="AlphaFoldDB" id="A0A7Y0DVR3"/>